<dbReference type="AlphaFoldDB" id="A0A1D7TKE5"/>
<dbReference type="RefSeq" id="WP_084010825.1">
    <property type="nucleotide sequence ID" value="NZ_CP017111.1"/>
</dbReference>
<dbReference type="SUPFAM" id="SSF54637">
    <property type="entry name" value="Thioesterase/thiol ester dehydrase-isomerase"/>
    <property type="match status" value="1"/>
</dbReference>
<evidence type="ECO:0008006" key="3">
    <source>
        <dbReference type="Google" id="ProtNLM"/>
    </source>
</evidence>
<evidence type="ECO:0000313" key="1">
    <source>
        <dbReference type="EMBL" id="AOO65472.1"/>
    </source>
</evidence>
<dbReference type="CDD" id="cd03440">
    <property type="entry name" value="hot_dog"/>
    <property type="match status" value="1"/>
</dbReference>
<dbReference type="Gene3D" id="3.10.129.10">
    <property type="entry name" value="Hotdog Thioesterase"/>
    <property type="match status" value="1"/>
</dbReference>
<dbReference type="KEGG" id="shal:SHALO_1701"/>
<gene>
    <name evidence="1" type="ORF">SHALO_1701</name>
</gene>
<protein>
    <recommendedName>
        <fullName evidence="3">Thioesterase</fullName>
    </recommendedName>
</protein>
<name>A0A1D7TKE5_9BACT</name>
<accession>A0A1D7TKE5</accession>
<reference evidence="2" key="1">
    <citation type="submission" date="2016-08" db="EMBL/GenBank/DDBJ databases">
        <title>Complete genome sequence of the organohalide-respiring Epsilonproteobacterium Sulfurospirillum halorespirans.</title>
        <authorList>
            <person name="Goris T."/>
            <person name="Zimmermann J."/>
            <person name="Schenz B."/>
            <person name="Lemos M."/>
            <person name="Hackermueller J."/>
            <person name="Diekert G."/>
        </authorList>
    </citation>
    <scope>NUCLEOTIDE SEQUENCE [LARGE SCALE GENOMIC DNA]</scope>
    <source>
        <strain>DSM 13726</strain>
        <strain evidence="2">PCE-M2</strain>
    </source>
</reference>
<dbReference type="InterPro" id="IPR029069">
    <property type="entry name" value="HotDog_dom_sf"/>
</dbReference>
<dbReference type="STRING" id="1193502.SHALO_1701"/>
<dbReference type="EMBL" id="CP017111">
    <property type="protein sequence ID" value="AOO65472.1"/>
    <property type="molecule type" value="Genomic_DNA"/>
</dbReference>
<evidence type="ECO:0000313" key="2">
    <source>
        <dbReference type="Proteomes" id="UP000094609"/>
    </source>
</evidence>
<organism evidence="1 2">
    <name type="scientific">Sulfurospirillum halorespirans DSM 13726</name>
    <dbReference type="NCBI Taxonomy" id="1193502"/>
    <lineage>
        <taxon>Bacteria</taxon>
        <taxon>Pseudomonadati</taxon>
        <taxon>Campylobacterota</taxon>
        <taxon>Epsilonproteobacteria</taxon>
        <taxon>Campylobacterales</taxon>
        <taxon>Sulfurospirillaceae</taxon>
        <taxon>Sulfurospirillum</taxon>
    </lineage>
</organism>
<proteinExistence type="predicted"/>
<dbReference type="Proteomes" id="UP000094609">
    <property type="component" value="Chromosome"/>
</dbReference>
<keyword evidence="2" id="KW-1185">Reference proteome</keyword>
<dbReference type="PATRIC" id="fig|1193502.14.peg.1727"/>
<sequence>MAKNNAGLVKDMIDNTTNFEDDLELLDDTSLDSANFLNDNLKTHLKIKSTLVGNLVAMAKNTSKVVLQTTHDMSVDEFGLIHSGFLFGSAEYAAVAAVNEPNVVVIGCRSKFFAPAKVGDLITFEAKGRFEDARKREIKVIGMINEIKVFEGLFQAVLLEKHILQTKIDELQASFNPKDLA</sequence>